<comment type="caution">
    <text evidence="3">The sequence shown here is derived from an EMBL/GenBank/DDBJ whole genome shotgun (WGS) entry which is preliminary data.</text>
</comment>
<dbReference type="Pfam" id="PF06985">
    <property type="entry name" value="HET"/>
    <property type="match status" value="1"/>
</dbReference>
<organism evidence="3 4">
    <name type="scientific">Canariomyces notabilis</name>
    <dbReference type="NCBI Taxonomy" id="2074819"/>
    <lineage>
        <taxon>Eukaryota</taxon>
        <taxon>Fungi</taxon>
        <taxon>Dikarya</taxon>
        <taxon>Ascomycota</taxon>
        <taxon>Pezizomycotina</taxon>
        <taxon>Sordariomycetes</taxon>
        <taxon>Sordariomycetidae</taxon>
        <taxon>Sordariales</taxon>
        <taxon>Chaetomiaceae</taxon>
        <taxon>Canariomyces</taxon>
    </lineage>
</organism>
<gene>
    <name evidence="3" type="ORF">N656DRAFT_9664</name>
</gene>
<keyword evidence="4" id="KW-1185">Reference proteome</keyword>
<evidence type="ECO:0000313" key="4">
    <source>
        <dbReference type="Proteomes" id="UP001302812"/>
    </source>
</evidence>
<proteinExistence type="predicted"/>
<name>A0AAN6TMA3_9PEZI</name>
<reference evidence="3" key="1">
    <citation type="journal article" date="2023" name="Mol. Phylogenet. Evol.">
        <title>Genome-scale phylogeny and comparative genomics of the fungal order Sordariales.</title>
        <authorList>
            <person name="Hensen N."/>
            <person name="Bonometti L."/>
            <person name="Westerberg I."/>
            <person name="Brannstrom I.O."/>
            <person name="Guillou S."/>
            <person name="Cros-Aarteil S."/>
            <person name="Calhoun S."/>
            <person name="Haridas S."/>
            <person name="Kuo A."/>
            <person name="Mondo S."/>
            <person name="Pangilinan J."/>
            <person name="Riley R."/>
            <person name="LaButti K."/>
            <person name="Andreopoulos B."/>
            <person name="Lipzen A."/>
            <person name="Chen C."/>
            <person name="Yan M."/>
            <person name="Daum C."/>
            <person name="Ng V."/>
            <person name="Clum A."/>
            <person name="Steindorff A."/>
            <person name="Ohm R.A."/>
            <person name="Martin F."/>
            <person name="Silar P."/>
            <person name="Natvig D.O."/>
            <person name="Lalanne C."/>
            <person name="Gautier V."/>
            <person name="Ament-Velasquez S.L."/>
            <person name="Kruys A."/>
            <person name="Hutchinson M.I."/>
            <person name="Powell A.J."/>
            <person name="Barry K."/>
            <person name="Miller A.N."/>
            <person name="Grigoriev I.V."/>
            <person name="Debuchy R."/>
            <person name="Gladieux P."/>
            <person name="Hiltunen Thoren M."/>
            <person name="Johannesson H."/>
        </authorList>
    </citation>
    <scope>NUCLEOTIDE SEQUENCE</scope>
    <source>
        <strain evidence="3">CBS 508.74</strain>
    </source>
</reference>
<evidence type="ECO:0000259" key="2">
    <source>
        <dbReference type="Pfam" id="PF06985"/>
    </source>
</evidence>
<dbReference type="AlphaFoldDB" id="A0AAN6TMA3"/>
<dbReference type="PANTHER" id="PTHR24148">
    <property type="entry name" value="ANKYRIN REPEAT DOMAIN-CONTAINING PROTEIN 39 HOMOLOG-RELATED"/>
    <property type="match status" value="1"/>
</dbReference>
<dbReference type="Proteomes" id="UP001302812">
    <property type="component" value="Unassembled WGS sequence"/>
</dbReference>
<dbReference type="GeneID" id="89943542"/>
<evidence type="ECO:0000313" key="3">
    <source>
        <dbReference type="EMBL" id="KAK4117075.1"/>
    </source>
</evidence>
<evidence type="ECO:0000256" key="1">
    <source>
        <dbReference type="SAM" id="MobiDB-lite"/>
    </source>
</evidence>
<dbReference type="InterPro" id="IPR010730">
    <property type="entry name" value="HET"/>
</dbReference>
<dbReference type="PANTHER" id="PTHR24148:SF81">
    <property type="entry name" value="HETEROKARYON INCOMPATIBILITY DOMAIN-CONTAINING PROTEIN"/>
    <property type="match status" value="1"/>
</dbReference>
<feature type="region of interest" description="Disordered" evidence="1">
    <location>
        <begin position="73"/>
        <end position="106"/>
    </location>
</feature>
<sequence>MSRWHKLDCPAPTVCVDKAGATPTCRTCSSAPNLEDIINHYDQEITFAGPPPDQPRGKMNLWWPPSVPYRAIEGLSNNSDNGEDDDGDEAVPGSERMTARQDMQAVEDVKDAVQSPIYGEKPLMTGEFRLACVSPATAVDDQIHLDLETYSFDNWPEYETASYCWAGEDGDSRRQLPVYVGPYWDVALQTRNCWELLRHVRPHRGIRLIWVDALCINQACQEERDAQVAQMRRIYSEGTQVVVYLGPDVAHTLPPGRYPRRHKLEEFGIISRVNNDAEPSSATGVIRDIDTLLRRRYFSRLWVIPRADTLAARRDADRRHRLLDRQKGEWGVVV</sequence>
<feature type="domain" description="Heterokaryon incompatibility" evidence="2">
    <location>
        <begin position="158"/>
        <end position="304"/>
    </location>
</feature>
<reference evidence="3" key="2">
    <citation type="submission" date="2023-05" db="EMBL/GenBank/DDBJ databases">
        <authorList>
            <consortium name="Lawrence Berkeley National Laboratory"/>
            <person name="Steindorff A."/>
            <person name="Hensen N."/>
            <person name="Bonometti L."/>
            <person name="Westerberg I."/>
            <person name="Brannstrom I.O."/>
            <person name="Guillou S."/>
            <person name="Cros-Aarteil S."/>
            <person name="Calhoun S."/>
            <person name="Haridas S."/>
            <person name="Kuo A."/>
            <person name="Mondo S."/>
            <person name="Pangilinan J."/>
            <person name="Riley R."/>
            <person name="Labutti K."/>
            <person name="Andreopoulos B."/>
            <person name="Lipzen A."/>
            <person name="Chen C."/>
            <person name="Yanf M."/>
            <person name="Daum C."/>
            <person name="Ng V."/>
            <person name="Clum A."/>
            <person name="Ohm R."/>
            <person name="Martin F."/>
            <person name="Silar P."/>
            <person name="Natvig D."/>
            <person name="Lalanne C."/>
            <person name="Gautier V."/>
            <person name="Ament-Velasquez S.L."/>
            <person name="Kruys A."/>
            <person name="Hutchinson M.I."/>
            <person name="Powell A.J."/>
            <person name="Barry K."/>
            <person name="Miller A.N."/>
            <person name="Grigoriev I.V."/>
            <person name="Debuchy R."/>
            <person name="Gladieux P."/>
            <person name="Thoren M.H."/>
            <person name="Johannesson H."/>
        </authorList>
    </citation>
    <scope>NUCLEOTIDE SEQUENCE</scope>
    <source>
        <strain evidence="3">CBS 508.74</strain>
    </source>
</reference>
<accession>A0AAN6TMA3</accession>
<dbReference type="EMBL" id="MU853332">
    <property type="protein sequence ID" value="KAK4117075.1"/>
    <property type="molecule type" value="Genomic_DNA"/>
</dbReference>
<dbReference type="RefSeq" id="XP_064674645.1">
    <property type="nucleotide sequence ID" value="XM_064819416.1"/>
</dbReference>
<dbReference type="InterPro" id="IPR052895">
    <property type="entry name" value="HetReg/Transcr_Mod"/>
</dbReference>
<protein>
    <recommendedName>
        <fullName evidence="2">Heterokaryon incompatibility domain-containing protein</fullName>
    </recommendedName>
</protein>